<evidence type="ECO:0000256" key="4">
    <source>
        <dbReference type="SAM" id="MobiDB-lite"/>
    </source>
</evidence>
<dbReference type="Proteomes" id="UP001161406">
    <property type="component" value="Unassembled WGS sequence"/>
</dbReference>
<dbReference type="EMBL" id="BSNG01000002">
    <property type="protein sequence ID" value="GLQ11582.1"/>
    <property type="molecule type" value="Genomic_DNA"/>
</dbReference>
<dbReference type="InterPro" id="IPR000524">
    <property type="entry name" value="Tscrpt_reg_HTH_GntR"/>
</dbReference>
<dbReference type="InterPro" id="IPR036388">
    <property type="entry name" value="WH-like_DNA-bd_sf"/>
</dbReference>
<feature type="domain" description="HTH gntR-type" evidence="5">
    <location>
        <begin position="22"/>
        <end position="89"/>
    </location>
</feature>
<name>A0ABQ5UHQ6_9HYPH</name>
<evidence type="ECO:0000313" key="7">
    <source>
        <dbReference type="Proteomes" id="UP001161406"/>
    </source>
</evidence>
<dbReference type="Pfam" id="PF07729">
    <property type="entry name" value="FCD"/>
    <property type="match status" value="1"/>
</dbReference>
<dbReference type="Pfam" id="PF00392">
    <property type="entry name" value="GntR"/>
    <property type="match status" value="1"/>
</dbReference>
<reference evidence="6" key="1">
    <citation type="journal article" date="2014" name="Int. J. Syst. Evol. Microbiol.">
        <title>Complete genome of a new Firmicutes species belonging to the dominant human colonic microbiota ('Ruminococcus bicirculans') reveals two chromosomes and a selective capacity to utilize plant glucans.</title>
        <authorList>
            <consortium name="NISC Comparative Sequencing Program"/>
            <person name="Wegmann U."/>
            <person name="Louis P."/>
            <person name="Goesmann A."/>
            <person name="Henrissat B."/>
            <person name="Duncan S.H."/>
            <person name="Flint H.J."/>
        </authorList>
    </citation>
    <scope>NUCLEOTIDE SEQUENCE</scope>
    <source>
        <strain evidence="6">NBRC 103855</strain>
    </source>
</reference>
<dbReference type="PROSITE" id="PS50949">
    <property type="entry name" value="HTH_GNTR"/>
    <property type="match status" value="1"/>
</dbReference>
<keyword evidence="2" id="KW-0238">DNA-binding</keyword>
<dbReference type="InterPro" id="IPR008920">
    <property type="entry name" value="TF_FadR/GntR_C"/>
</dbReference>
<gene>
    <name evidence="6" type="ORF">GCM10007913_35140</name>
</gene>
<organism evidence="6 7">
    <name type="scientific">Devosia yakushimensis</name>
    <dbReference type="NCBI Taxonomy" id="470028"/>
    <lineage>
        <taxon>Bacteria</taxon>
        <taxon>Pseudomonadati</taxon>
        <taxon>Pseudomonadota</taxon>
        <taxon>Alphaproteobacteria</taxon>
        <taxon>Hyphomicrobiales</taxon>
        <taxon>Devosiaceae</taxon>
        <taxon>Devosia</taxon>
    </lineage>
</organism>
<evidence type="ECO:0000256" key="1">
    <source>
        <dbReference type="ARBA" id="ARBA00023015"/>
    </source>
</evidence>
<accession>A0ABQ5UHQ6</accession>
<keyword evidence="1" id="KW-0805">Transcription regulation</keyword>
<protein>
    <submittedName>
        <fullName evidence="6">Transcriptional regulator</fullName>
    </submittedName>
</protein>
<dbReference type="RefSeq" id="WP_284393063.1">
    <property type="nucleotide sequence ID" value="NZ_BSNG01000002.1"/>
</dbReference>
<evidence type="ECO:0000256" key="3">
    <source>
        <dbReference type="ARBA" id="ARBA00023163"/>
    </source>
</evidence>
<dbReference type="SMART" id="SM00895">
    <property type="entry name" value="FCD"/>
    <property type="match status" value="1"/>
</dbReference>
<reference evidence="6" key="2">
    <citation type="submission" date="2023-01" db="EMBL/GenBank/DDBJ databases">
        <title>Draft genome sequence of Devosia yakushimensis strain NBRC 103855.</title>
        <authorList>
            <person name="Sun Q."/>
            <person name="Mori K."/>
        </authorList>
    </citation>
    <scope>NUCLEOTIDE SEQUENCE</scope>
    <source>
        <strain evidence="6">NBRC 103855</strain>
    </source>
</reference>
<dbReference type="InterPro" id="IPR036390">
    <property type="entry name" value="WH_DNA-bd_sf"/>
</dbReference>
<evidence type="ECO:0000256" key="2">
    <source>
        <dbReference type="ARBA" id="ARBA00023125"/>
    </source>
</evidence>
<dbReference type="PANTHER" id="PTHR43537">
    <property type="entry name" value="TRANSCRIPTIONAL REGULATOR, GNTR FAMILY"/>
    <property type="match status" value="1"/>
</dbReference>
<dbReference type="SUPFAM" id="SSF48008">
    <property type="entry name" value="GntR ligand-binding domain-like"/>
    <property type="match status" value="1"/>
</dbReference>
<feature type="region of interest" description="Disordered" evidence="4">
    <location>
        <begin position="1"/>
        <end position="20"/>
    </location>
</feature>
<comment type="caution">
    <text evidence="6">The sequence shown here is derived from an EMBL/GenBank/DDBJ whole genome shotgun (WGS) entry which is preliminary data.</text>
</comment>
<dbReference type="SMART" id="SM00345">
    <property type="entry name" value="HTH_GNTR"/>
    <property type="match status" value="1"/>
</dbReference>
<sequence length="233" mass="25841">MATGQTTALKRSKTATDLPGDSLNRQVAYRRMQQLLLSGEIEPGQNLSQRDLVSLLGISLGALRELLPRLEAEGLLTILPQRGIQITAVDLRMIRESYQIRIAYEREATIHAITHVTDEALHAQRKLHTDLFDRAGVAITGTLLEEAQKVDSDFHDFLIGATGNESLMQAYSINAIRVRMIQIDRIRLNPVVLAPALADHIEIIDAILARDRNAAIAAIENHITNARNRAVSF</sequence>
<dbReference type="Gene3D" id="1.20.120.530">
    <property type="entry name" value="GntR ligand-binding domain-like"/>
    <property type="match status" value="1"/>
</dbReference>
<dbReference type="InterPro" id="IPR011711">
    <property type="entry name" value="GntR_C"/>
</dbReference>
<evidence type="ECO:0000313" key="6">
    <source>
        <dbReference type="EMBL" id="GLQ11582.1"/>
    </source>
</evidence>
<keyword evidence="7" id="KW-1185">Reference proteome</keyword>
<dbReference type="PANTHER" id="PTHR43537:SF24">
    <property type="entry name" value="GLUCONATE OPERON TRANSCRIPTIONAL REPRESSOR"/>
    <property type="match status" value="1"/>
</dbReference>
<evidence type="ECO:0000259" key="5">
    <source>
        <dbReference type="PROSITE" id="PS50949"/>
    </source>
</evidence>
<dbReference type="SUPFAM" id="SSF46785">
    <property type="entry name" value="Winged helix' DNA-binding domain"/>
    <property type="match status" value="1"/>
</dbReference>
<dbReference type="Gene3D" id="1.10.10.10">
    <property type="entry name" value="Winged helix-like DNA-binding domain superfamily/Winged helix DNA-binding domain"/>
    <property type="match status" value="1"/>
</dbReference>
<keyword evidence="3" id="KW-0804">Transcription</keyword>
<proteinExistence type="predicted"/>